<comment type="caution">
    <text evidence="3">The sequence shown here is derived from an EMBL/GenBank/DDBJ whole genome shotgun (WGS) entry which is preliminary data.</text>
</comment>
<dbReference type="Pfam" id="PF13407">
    <property type="entry name" value="Peripla_BP_4"/>
    <property type="match status" value="1"/>
</dbReference>
<dbReference type="SUPFAM" id="SSF53822">
    <property type="entry name" value="Periplasmic binding protein-like I"/>
    <property type="match status" value="1"/>
</dbReference>
<gene>
    <name evidence="3" type="ORF">SEMRO_732_G194370.1</name>
</gene>
<feature type="signal peptide" evidence="1">
    <location>
        <begin position="1"/>
        <end position="21"/>
    </location>
</feature>
<accession>A0A9N8E6P6</accession>
<dbReference type="InterPro" id="IPR025997">
    <property type="entry name" value="SBP_2_dom"/>
</dbReference>
<dbReference type="AlphaFoldDB" id="A0A9N8E6P6"/>
<evidence type="ECO:0000313" key="4">
    <source>
        <dbReference type="Proteomes" id="UP001153069"/>
    </source>
</evidence>
<sequence>MSLHSSIKYQSLLLVAQLVLSTLHAEMYSTPRKLRSTVVKIEDQESNRLGEIEWTESTTTVSDGLEWEYQSLSEIEFQVESSKRNLQLKVEKKSLRFAALATTSVGKYQNLALRGCQEAASRLLEPDGIEATCDLYGATTNTDTKEILGVQKHYLSQIVQAAIDSKHDKLIGGDGETDTLPEIKGNTTNSTHAPAHQSNMLYDGIMVSVADPAVIGPMLDEAVETGIVVVTNSADAPDSKRAAYAGTNNTFMGIQLARVLKQLRPEGGSFATLWAPVGNSIVDRKEGFRFELLNNSDPNVAWGEVPNSPALVTNIKDAMEQLNGWANNTENTLTAIAILINPLFDAPHYEALVNRYRHLNITWIGIGDTERQLDLLDRN</sequence>
<evidence type="ECO:0000313" key="3">
    <source>
        <dbReference type="EMBL" id="CAB9515691.1"/>
    </source>
</evidence>
<organism evidence="3 4">
    <name type="scientific">Seminavis robusta</name>
    <dbReference type="NCBI Taxonomy" id="568900"/>
    <lineage>
        <taxon>Eukaryota</taxon>
        <taxon>Sar</taxon>
        <taxon>Stramenopiles</taxon>
        <taxon>Ochrophyta</taxon>
        <taxon>Bacillariophyta</taxon>
        <taxon>Bacillariophyceae</taxon>
        <taxon>Bacillariophycidae</taxon>
        <taxon>Naviculales</taxon>
        <taxon>Naviculaceae</taxon>
        <taxon>Seminavis</taxon>
    </lineage>
</organism>
<dbReference type="Proteomes" id="UP001153069">
    <property type="component" value="Unassembled WGS sequence"/>
</dbReference>
<name>A0A9N8E6P6_9STRA</name>
<proteinExistence type="predicted"/>
<evidence type="ECO:0000259" key="2">
    <source>
        <dbReference type="Pfam" id="PF13407"/>
    </source>
</evidence>
<reference evidence="3" key="1">
    <citation type="submission" date="2020-06" db="EMBL/GenBank/DDBJ databases">
        <authorList>
            <consortium name="Plant Systems Biology data submission"/>
        </authorList>
    </citation>
    <scope>NUCLEOTIDE SEQUENCE</scope>
    <source>
        <strain evidence="3">D6</strain>
    </source>
</reference>
<protein>
    <submittedName>
        <fullName evidence="3">ABC transporter</fullName>
    </submittedName>
</protein>
<evidence type="ECO:0000256" key="1">
    <source>
        <dbReference type="SAM" id="SignalP"/>
    </source>
</evidence>
<dbReference type="InterPro" id="IPR028082">
    <property type="entry name" value="Peripla_BP_I"/>
</dbReference>
<dbReference type="Gene3D" id="3.40.50.2300">
    <property type="match status" value="2"/>
</dbReference>
<feature type="domain" description="Periplasmic binding protein" evidence="2">
    <location>
        <begin position="202"/>
        <end position="376"/>
    </location>
</feature>
<dbReference type="EMBL" id="CAICTM010000731">
    <property type="protein sequence ID" value="CAB9515691.1"/>
    <property type="molecule type" value="Genomic_DNA"/>
</dbReference>
<keyword evidence="1" id="KW-0732">Signal</keyword>
<feature type="chain" id="PRO_5040450725" evidence="1">
    <location>
        <begin position="22"/>
        <end position="379"/>
    </location>
</feature>
<keyword evidence="4" id="KW-1185">Reference proteome</keyword>